<dbReference type="PANTHER" id="PTHR47706">
    <property type="entry name" value="NMRA-LIKE FAMILY PROTEIN"/>
    <property type="match status" value="1"/>
</dbReference>
<name>A0AAD7N1D9_9AGAR</name>
<dbReference type="InterPro" id="IPR051609">
    <property type="entry name" value="NmrA/Isoflavone_reductase-like"/>
</dbReference>
<organism evidence="5 6">
    <name type="scientific">Mycena metata</name>
    <dbReference type="NCBI Taxonomy" id="1033252"/>
    <lineage>
        <taxon>Eukaryota</taxon>
        <taxon>Fungi</taxon>
        <taxon>Dikarya</taxon>
        <taxon>Basidiomycota</taxon>
        <taxon>Agaricomycotina</taxon>
        <taxon>Agaricomycetes</taxon>
        <taxon>Agaricomycetidae</taxon>
        <taxon>Agaricales</taxon>
        <taxon>Marasmiineae</taxon>
        <taxon>Mycenaceae</taxon>
        <taxon>Mycena</taxon>
    </lineage>
</organism>
<feature type="region of interest" description="Disordered" evidence="3">
    <location>
        <begin position="1"/>
        <end position="26"/>
    </location>
</feature>
<evidence type="ECO:0000259" key="4">
    <source>
        <dbReference type="Pfam" id="PF05368"/>
    </source>
</evidence>
<protein>
    <recommendedName>
        <fullName evidence="4">NmrA-like domain-containing protein</fullName>
    </recommendedName>
</protein>
<evidence type="ECO:0000256" key="2">
    <source>
        <dbReference type="ARBA" id="ARBA00023002"/>
    </source>
</evidence>
<dbReference type="InterPro" id="IPR008030">
    <property type="entry name" value="NmrA-like"/>
</dbReference>
<feature type="domain" description="NmrA-like" evidence="4">
    <location>
        <begin position="29"/>
        <end position="202"/>
    </location>
</feature>
<dbReference type="Gene3D" id="3.40.50.720">
    <property type="entry name" value="NAD(P)-binding Rossmann-like Domain"/>
    <property type="match status" value="1"/>
</dbReference>
<gene>
    <name evidence="5" type="ORF">B0H16DRAFT_1862411</name>
</gene>
<dbReference type="SUPFAM" id="SSF51735">
    <property type="entry name" value="NAD(P)-binding Rossmann-fold domains"/>
    <property type="match status" value="1"/>
</dbReference>
<reference evidence="5" key="1">
    <citation type="submission" date="2023-03" db="EMBL/GenBank/DDBJ databases">
        <title>Massive genome expansion in bonnet fungi (Mycena s.s.) driven by repeated elements and novel gene families across ecological guilds.</title>
        <authorList>
            <consortium name="Lawrence Berkeley National Laboratory"/>
            <person name="Harder C.B."/>
            <person name="Miyauchi S."/>
            <person name="Viragh M."/>
            <person name="Kuo A."/>
            <person name="Thoen E."/>
            <person name="Andreopoulos B."/>
            <person name="Lu D."/>
            <person name="Skrede I."/>
            <person name="Drula E."/>
            <person name="Henrissat B."/>
            <person name="Morin E."/>
            <person name="Kohler A."/>
            <person name="Barry K."/>
            <person name="LaButti K."/>
            <person name="Morin E."/>
            <person name="Salamov A."/>
            <person name="Lipzen A."/>
            <person name="Mereny Z."/>
            <person name="Hegedus B."/>
            <person name="Baldrian P."/>
            <person name="Stursova M."/>
            <person name="Weitz H."/>
            <person name="Taylor A."/>
            <person name="Grigoriev I.V."/>
            <person name="Nagy L.G."/>
            <person name="Martin F."/>
            <person name="Kauserud H."/>
        </authorList>
    </citation>
    <scope>NUCLEOTIDE SEQUENCE</scope>
    <source>
        <strain evidence="5">CBHHK182m</strain>
    </source>
</reference>
<proteinExistence type="predicted"/>
<accession>A0AAD7N1D9</accession>
<evidence type="ECO:0000256" key="3">
    <source>
        <dbReference type="SAM" id="MobiDB-lite"/>
    </source>
</evidence>
<dbReference type="Proteomes" id="UP001215598">
    <property type="component" value="Unassembled WGS sequence"/>
</dbReference>
<feature type="compositionally biased region" description="Pro residues" evidence="3">
    <location>
        <begin position="1"/>
        <end position="10"/>
    </location>
</feature>
<comment type="caution">
    <text evidence="5">The sequence shown here is derived from an EMBL/GenBank/DDBJ whole genome shotgun (WGS) entry which is preliminary data.</text>
</comment>
<evidence type="ECO:0000313" key="6">
    <source>
        <dbReference type="Proteomes" id="UP001215598"/>
    </source>
</evidence>
<dbReference type="GO" id="GO:0016491">
    <property type="term" value="F:oxidoreductase activity"/>
    <property type="evidence" value="ECO:0007669"/>
    <property type="project" value="UniProtKB-KW"/>
</dbReference>
<keyword evidence="6" id="KW-1185">Reference proteome</keyword>
<dbReference type="PANTHER" id="PTHR47706:SF9">
    <property type="entry name" value="NMRA-LIKE DOMAIN-CONTAINING PROTEIN-RELATED"/>
    <property type="match status" value="1"/>
</dbReference>
<dbReference type="Pfam" id="PF05368">
    <property type="entry name" value="NmrA"/>
    <property type="match status" value="1"/>
</dbReference>
<evidence type="ECO:0000256" key="1">
    <source>
        <dbReference type="ARBA" id="ARBA00022857"/>
    </source>
</evidence>
<dbReference type="InterPro" id="IPR036291">
    <property type="entry name" value="NAD(P)-bd_dom_sf"/>
</dbReference>
<evidence type="ECO:0000313" key="5">
    <source>
        <dbReference type="EMBL" id="KAJ7741373.1"/>
    </source>
</evidence>
<sequence>MSDCPSPPASLPRMSPSFSSRALRPKPPSGVQFVQVETSDIAAVTAVLKEHKVEVVISTINASTPENAAAQKPAIDAAKAAAVKLYVPSEFGCPSEGHTEGSLGAKNKNAEYAKSVGLPSVRIYTGLFTDYIPLLTGYNTNGKIRVIGKGEAPVSFTALSDITGFVVHALTTLPASELENRTFPLEGDRATLKELATKFNTSVDHVDSVPGAGGDFIAHLLKVLDAGSGTSRSSIQNLERPIRGREAREREVGICHGLATTGRPSRRCTTCNSHRACDFTAKPETIDVFDGQ</sequence>
<keyword evidence="1" id="KW-0521">NADP</keyword>
<dbReference type="EMBL" id="JARKIB010000099">
    <property type="protein sequence ID" value="KAJ7741373.1"/>
    <property type="molecule type" value="Genomic_DNA"/>
</dbReference>
<dbReference type="AlphaFoldDB" id="A0AAD7N1D9"/>
<keyword evidence="2" id="KW-0560">Oxidoreductase</keyword>